<evidence type="ECO:0000256" key="4">
    <source>
        <dbReference type="ARBA" id="ARBA00022840"/>
    </source>
</evidence>
<evidence type="ECO:0000313" key="6">
    <source>
        <dbReference type="EMBL" id="QNO47376.1"/>
    </source>
</evidence>
<keyword evidence="2" id="KW-0378">Hydrolase</keyword>
<dbReference type="EMBL" id="MT631260">
    <property type="protein sequence ID" value="QNO47376.1"/>
    <property type="molecule type" value="Genomic_DNA"/>
</dbReference>
<dbReference type="PANTHER" id="PTHR11070">
    <property type="entry name" value="UVRD / RECB / PCRA DNA HELICASE FAMILY MEMBER"/>
    <property type="match status" value="1"/>
</dbReference>
<organism evidence="6">
    <name type="scientific">Candidatus Methanogaster sp. ANME-2c ERB4</name>
    <dbReference type="NCBI Taxonomy" id="2759911"/>
    <lineage>
        <taxon>Archaea</taxon>
        <taxon>Methanobacteriati</taxon>
        <taxon>Methanobacteriota</taxon>
        <taxon>Stenosarchaea group</taxon>
        <taxon>Methanomicrobia</taxon>
        <taxon>Methanosarcinales</taxon>
        <taxon>ANME-2 cluster</taxon>
        <taxon>Candidatus Methanogasteraceae</taxon>
        <taxon>Candidatus Methanogaster</taxon>
    </lineage>
</organism>
<keyword evidence="1" id="KW-0547">Nucleotide-binding</keyword>
<keyword evidence="3" id="KW-0347">Helicase</keyword>
<dbReference type="Pfam" id="PF00580">
    <property type="entry name" value="UvrD-helicase"/>
    <property type="match status" value="1"/>
</dbReference>
<dbReference type="InterPro" id="IPR000212">
    <property type="entry name" value="DNA_helicase_UvrD/REP"/>
</dbReference>
<evidence type="ECO:0000259" key="5">
    <source>
        <dbReference type="Pfam" id="PF00580"/>
    </source>
</evidence>
<dbReference type="PANTHER" id="PTHR11070:SF2">
    <property type="entry name" value="ATP-DEPENDENT DNA HELICASE SRS2"/>
    <property type="match status" value="1"/>
</dbReference>
<evidence type="ECO:0000256" key="2">
    <source>
        <dbReference type="ARBA" id="ARBA00022801"/>
    </source>
</evidence>
<dbReference type="Gene3D" id="3.40.50.300">
    <property type="entry name" value="P-loop containing nucleotide triphosphate hydrolases"/>
    <property type="match status" value="2"/>
</dbReference>
<dbReference type="GO" id="GO:0005524">
    <property type="term" value="F:ATP binding"/>
    <property type="evidence" value="ECO:0007669"/>
    <property type="project" value="UniProtKB-KW"/>
</dbReference>
<dbReference type="InterPro" id="IPR027417">
    <property type="entry name" value="P-loop_NTPase"/>
</dbReference>
<accession>A0A7G9YH92</accession>
<name>A0A7G9YH92_9EURY</name>
<dbReference type="AlphaFoldDB" id="A0A7G9YH92"/>
<dbReference type="GO" id="GO:0000725">
    <property type="term" value="P:recombinational repair"/>
    <property type="evidence" value="ECO:0007669"/>
    <property type="project" value="TreeGrafter"/>
</dbReference>
<protein>
    <recommendedName>
        <fullName evidence="5">UvrD-like helicase ATP-binding domain-containing protein</fullName>
    </recommendedName>
</protein>
<dbReference type="GO" id="GO:0003677">
    <property type="term" value="F:DNA binding"/>
    <property type="evidence" value="ECO:0007669"/>
    <property type="project" value="InterPro"/>
</dbReference>
<evidence type="ECO:0000256" key="1">
    <source>
        <dbReference type="ARBA" id="ARBA00022741"/>
    </source>
</evidence>
<evidence type="ECO:0000256" key="3">
    <source>
        <dbReference type="ARBA" id="ARBA00022806"/>
    </source>
</evidence>
<feature type="domain" description="UvrD-like helicase ATP-binding" evidence="5">
    <location>
        <begin position="88"/>
        <end position="152"/>
    </location>
</feature>
<sequence>MHDLSGCVTRITREPFNFIEMEERSGRTLSYKGYSVEGSYWSDKHNKYRLEFSEMRYNIEPYEQTVFSENLHEYLTANNLFTFTSSIKHAYNKGLVPPTKYLFFDEFQDFTRLQYELCLNWMDANHIKEVWAAGDTAQAPYRFAGANAAYMVGMPHTDSTVLPHTYRFGEVITTNAKQYLDRMVVNVAGNATPSDKRGEVITYYGDEWVDKIKLQNNGVTTLILAATRDWVNDVYPIFSKIADDGVNIIRIEDTRKIDRVFRMYNTIAALERGDVVEMEDVKYLFNASNCLPTKMIYTIKKTTLSGTTNEKSEKNVLKRIKSHIRSGKFQLRDLYDKKTFTEDFLTVEWSGLDIMKAIPDMGLFEQAVDTFPKYALQHADKRIGTIHKAKGDQAEVIIIFMSVPYPLLEQIHNPEVSDDLSRQFYVGTTRPEQKIIEIYGALKYSNGKVAPAPLEVILKTEMSSIDESMDQEGFFAIHCGEAVNAMQVGKYV</sequence>
<reference evidence="6" key="1">
    <citation type="submission" date="2020-06" db="EMBL/GenBank/DDBJ databases">
        <title>Unique genomic features of the anaerobic methanotrophic archaea.</title>
        <authorList>
            <person name="Chadwick G.L."/>
            <person name="Skennerton C.T."/>
            <person name="Laso-Perez R."/>
            <person name="Leu A.O."/>
            <person name="Speth D.R."/>
            <person name="Yu H."/>
            <person name="Morgan-Lang C."/>
            <person name="Hatzenpichler R."/>
            <person name="Goudeau D."/>
            <person name="Malmstrom R."/>
            <person name="Brazelton W.J."/>
            <person name="Woyke T."/>
            <person name="Hallam S.J."/>
            <person name="Tyson G.W."/>
            <person name="Wegener G."/>
            <person name="Boetius A."/>
            <person name="Orphan V."/>
        </authorList>
    </citation>
    <scope>NUCLEOTIDE SEQUENCE</scope>
</reference>
<dbReference type="SUPFAM" id="SSF52540">
    <property type="entry name" value="P-loop containing nucleoside triphosphate hydrolases"/>
    <property type="match status" value="1"/>
</dbReference>
<gene>
    <name evidence="6" type="ORF">LNGCCOLK_00054</name>
</gene>
<dbReference type="GO" id="GO:0043138">
    <property type="term" value="F:3'-5' DNA helicase activity"/>
    <property type="evidence" value="ECO:0007669"/>
    <property type="project" value="TreeGrafter"/>
</dbReference>
<dbReference type="GO" id="GO:0016787">
    <property type="term" value="F:hydrolase activity"/>
    <property type="evidence" value="ECO:0007669"/>
    <property type="project" value="UniProtKB-KW"/>
</dbReference>
<dbReference type="InterPro" id="IPR014016">
    <property type="entry name" value="UvrD-like_ATP-bd"/>
</dbReference>
<proteinExistence type="predicted"/>
<keyword evidence="4" id="KW-0067">ATP-binding</keyword>